<dbReference type="PANTHER" id="PTHR43591:SF50">
    <property type="entry name" value="METHYLTRANSFERASE DOMAIN-CONTAINING PROTEIN-RELATED"/>
    <property type="match status" value="1"/>
</dbReference>
<comment type="caution">
    <text evidence="3">The sequence shown here is derived from an EMBL/GenBank/DDBJ whole genome shotgun (WGS) entry which is preliminary data.</text>
</comment>
<dbReference type="OrthoDB" id="184880at2759"/>
<dbReference type="EMBL" id="LKEA01000059">
    <property type="protein sequence ID" value="ROV90906.1"/>
    <property type="molecule type" value="Genomic_DNA"/>
</dbReference>
<evidence type="ECO:0000313" key="4">
    <source>
        <dbReference type="Proteomes" id="UP000283895"/>
    </source>
</evidence>
<accession>A0A423VIV7</accession>
<dbReference type="Pfam" id="PF08242">
    <property type="entry name" value="Methyltransf_12"/>
    <property type="match status" value="1"/>
</dbReference>
<dbReference type="AlphaFoldDB" id="A0A423VIV7"/>
<protein>
    <recommendedName>
        <fullName evidence="2">Methyltransferase type 12 domain-containing protein</fullName>
    </recommendedName>
</protein>
<dbReference type="InterPro" id="IPR013217">
    <property type="entry name" value="Methyltransf_12"/>
</dbReference>
<dbReference type="STRING" id="356882.A0A423VIV7"/>
<dbReference type="SUPFAM" id="SSF53335">
    <property type="entry name" value="S-adenosyl-L-methionine-dependent methyltransferases"/>
    <property type="match status" value="1"/>
</dbReference>
<evidence type="ECO:0000313" key="3">
    <source>
        <dbReference type="EMBL" id="ROV90906.1"/>
    </source>
</evidence>
<sequence>MPSEPEYVFTRDVLDDNRINLQHYIWIQLYGYHVHPNIPTDLSQARIADVGTGTGIWLLDLASKLPGTARIDGLDVSLDAAPQPELFPANVTLREWDIKKPVPEDLVGVYDIVHIRNFSFVLLDAEIPQVLRNLSDLIKPGGYLQWGEPDVMSFRIETKDPECKTEALSRLLQVTRPQDSRLTPRWAPSLPKLFAEAGLVDLESDVREMPAPWAYFNHECNLMLHELLLRQTQNKEVAKAVGELMPEVLAETKKGAWWGFTRYNVIGRKP</sequence>
<gene>
    <name evidence="3" type="ORF">VMCG_09957</name>
</gene>
<keyword evidence="4" id="KW-1185">Reference proteome</keyword>
<evidence type="ECO:0000259" key="2">
    <source>
        <dbReference type="Pfam" id="PF08242"/>
    </source>
</evidence>
<comment type="similarity">
    <text evidence="1">Belongs to the methyltransferase superfamily. LaeA methyltransferase family.</text>
</comment>
<dbReference type="Proteomes" id="UP000283895">
    <property type="component" value="Unassembled WGS sequence"/>
</dbReference>
<dbReference type="Gene3D" id="3.40.50.150">
    <property type="entry name" value="Vaccinia Virus protein VP39"/>
    <property type="match status" value="1"/>
</dbReference>
<dbReference type="PANTHER" id="PTHR43591">
    <property type="entry name" value="METHYLTRANSFERASE"/>
    <property type="match status" value="1"/>
</dbReference>
<proteinExistence type="inferred from homology"/>
<name>A0A423VIV7_9PEZI</name>
<reference evidence="3 4" key="1">
    <citation type="submission" date="2015-09" db="EMBL/GenBank/DDBJ databases">
        <title>Host preference determinants of Valsa canker pathogens revealed by comparative genomics.</title>
        <authorList>
            <person name="Yin Z."/>
            <person name="Huang L."/>
        </authorList>
    </citation>
    <scope>NUCLEOTIDE SEQUENCE [LARGE SCALE GENOMIC DNA]</scope>
    <source>
        <strain evidence="3 4">03-1</strain>
    </source>
</reference>
<evidence type="ECO:0000256" key="1">
    <source>
        <dbReference type="ARBA" id="ARBA00038158"/>
    </source>
</evidence>
<organism evidence="3 4">
    <name type="scientific">Cytospora schulzeri</name>
    <dbReference type="NCBI Taxonomy" id="448051"/>
    <lineage>
        <taxon>Eukaryota</taxon>
        <taxon>Fungi</taxon>
        <taxon>Dikarya</taxon>
        <taxon>Ascomycota</taxon>
        <taxon>Pezizomycotina</taxon>
        <taxon>Sordariomycetes</taxon>
        <taxon>Sordariomycetidae</taxon>
        <taxon>Diaporthales</taxon>
        <taxon>Cytosporaceae</taxon>
        <taxon>Cytospora</taxon>
    </lineage>
</organism>
<feature type="domain" description="Methyltransferase type 12" evidence="2">
    <location>
        <begin position="49"/>
        <end position="144"/>
    </location>
</feature>
<dbReference type="InterPro" id="IPR029063">
    <property type="entry name" value="SAM-dependent_MTases_sf"/>
</dbReference>
<dbReference type="CDD" id="cd02440">
    <property type="entry name" value="AdoMet_MTases"/>
    <property type="match status" value="1"/>
</dbReference>